<evidence type="ECO:0000313" key="2">
    <source>
        <dbReference type="EMBL" id="RCN39334.1"/>
    </source>
</evidence>
<comment type="caution">
    <text evidence="2">The sequence shown here is derived from an EMBL/GenBank/DDBJ whole genome shotgun (WGS) entry which is preliminary data.</text>
</comment>
<dbReference type="AlphaFoldDB" id="A0A368G4F7"/>
<reference evidence="2 3" key="1">
    <citation type="submission" date="2014-10" db="EMBL/GenBank/DDBJ databases">
        <title>Draft genome of the hookworm Ancylostoma caninum.</title>
        <authorList>
            <person name="Mitreva M."/>
        </authorList>
    </citation>
    <scope>NUCLEOTIDE SEQUENCE [LARGE SCALE GENOMIC DNA]</scope>
    <source>
        <strain evidence="2 3">Baltimore</strain>
    </source>
</reference>
<protein>
    <submittedName>
        <fullName evidence="2">Uncharacterized protein</fullName>
    </submittedName>
</protein>
<gene>
    <name evidence="2" type="ORF">ANCCAN_14735</name>
</gene>
<sequence length="121" mass="13797">LWLNSAIFRQKEDQLRKKSGREPRDIVDSAAVGSEPNSFLVIIKQVDLVWMSQTMMTRNATSVFAAGQEICFYRDKGDNSGSRKKPKKPRSPQPRSGSSPRRRDSGNAAKPRERNLKKRKH</sequence>
<feature type="compositionally biased region" description="Basic and acidic residues" evidence="1">
    <location>
        <begin position="101"/>
        <end position="114"/>
    </location>
</feature>
<evidence type="ECO:0000256" key="1">
    <source>
        <dbReference type="SAM" id="MobiDB-lite"/>
    </source>
</evidence>
<organism evidence="2 3">
    <name type="scientific">Ancylostoma caninum</name>
    <name type="common">Dog hookworm</name>
    <dbReference type="NCBI Taxonomy" id="29170"/>
    <lineage>
        <taxon>Eukaryota</taxon>
        <taxon>Metazoa</taxon>
        <taxon>Ecdysozoa</taxon>
        <taxon>Nematoda</taxon>
        <taxon>Chromadorea</taxon>
        <taxon>Rhabditida</taxon>
        <taxon>Rhabditina</taxon>
        <taxon>Rhabditomorpha</taxon>
        <taxon>Strongyloidea</taxon>
        <taxon>Ancylostomatidae</taxon>
        <taxon>Ancylostomatinae</taxon>
        <taxon>Ancylostoma</taxon>
    </lineage>
</organism>
<proteinExistence type="predicted"/>
<accession>A0A368G4F7</accession>
<keyword evidence="3" id="KW-1185">Reference proteome</keyword>
<feature type="non-terminal residue" evidence="2">
    <location>
        <position position="1"/>
    </location>
</feature>
<evidence type="ECO:0000313" key="3">
    <source>
        <dbReference type="Proteomes" id="UP000252519"/>
    </source>
</evidence>
<name>A0A368G4F7_ANCCA</name>
<dbReference type="Proteomes" id="UP000252519">
    <property type="component" value="Unassembled WGS sequence"/>
</dbReference>
<feature type="region of interest" description="Disordered" evidence="1">
    <location>
        <begin position="74"/>
        <end position="121"/>
    </location>
</feature>
<dbReference type="EMBL" id="JOJR01000344">
    <property type="protein sequence ID" value="RCN39334.1"/>
    <property type="molecule type" value="Genomic_DNA"/>
</dbReference>